<accession>A0A9D4MF10</accession>
<sequence length="102" mass="11484">MIRKRKLHSIKTVYKGKSRRTVGLHVTEKWGSRQKLGTQSQELAEVQIEDEKPETNLIANCATNSSSVSDVDTSVTFQGFFSFFAIGRGRTFHNFDTANSQT</sequence>
<protein>
    <submittedName>
        <fullName evidence="1">Uncharacterized protein</fullName>
    </submittedName>
</protein>
<proteinExistence type="predicted"/>
<reference evidence="1" key="1">
    <citation type="journal article" date="2019" name="bioRxiv">
        <title>The Genome of the Zebra Mussel, Dreissena polymorpha: A Resource for Invasive Species Research.</title>
        <authorList>
            <person name="McCartney M.A."/>
            <person name="Auch B."/>
            <person name="Kono T."/>
            <person name="Mallez S."/>
            <person name="Zhang Y."/>
            <person name="Obille A."/>
            <person name="Becker A."/>
            <person name="Abrahante J.E."/>
            <person name="Garbe J."/>
            <person name="Badalamenti J.P."/>
            <person name="Herman A."/>
            <person name="Mangelson H."/>
            <person name="Liachko I."/>
            <person name="Sullivan S."/>
            <person name="Sone E.D."/>
            <person name="Koren S."/>
            <person name="Silverstein K.A.T."/>
            <person name="Beckman K.B."/>
            <person name="Gohl D.M."/>
        </authorList>
    </citation>
    <scope>NUCLEOTIDE SEQUENCE</scope>
    <source>
        <strain evidence="1">Duluth1</strain>
        <tissue evidence="1">Whole animal</tissue>
    </source>
</reference>
<comment type="caution">
    <text evidence="1">The sequence shown here is derived from an EMBL/GenBank/DDBJ whole genome shotgun (WGS) entry which is preliminary data.</text>
</comment>
<name>A0A9D4MF10_DREPO</name>
<keyword evidence="2" id="KW-1185">Reference proteome</keyword>
<dbReference type="EMBL" id="JAIWYP010000002">
    <property type="protein sequence ID" value="KAH3875046.1"/>
    <property type="molecule type" value="Genomic_DNA"/>
</dbReference>
<gene>
    <name evidence="1" type="ORF">DPMN_038306</name>
</gene>
<dbReference type="AlphaFoldDB" id="A0A9D4MF10"/>
<evidence type="ECO:0000313" key="1">
    <source>
        <dbReference type="EMBL" id="KAH3875046.1"/>
    </source>
</evidence>
<evidence type="ECO:0000313" key="2">
    <source>
        <dbReference type="Proteomes" id="UP000828390"/>
    </source>
</evidence>
<dbReference type="Proteomes" id="UP000828390">
    <property type="component" value="Unassembled WGS sequence"/>
</dbReference>
<organism evidence="1 2">
    <name type="scientific">Dreissena polymorpha</name>
    <name type="common">Zebra mussel</name>
    <name type="synonym">Mytilus polymorpha</name>
    <dbReference type="NCBI Taxonomy" id="45954"/>
    <lineage>
        <taxon>Eukaryota</taxon>
        <taxon>Metazoa</taxon>
        <taxon>Spiralia</taxon>
        <taxon>Lophotrochozoa</taxon>
        <taxon>Mollusca</taxon>
        <taxon>Bivalvia</taxon>
        <taxon>Autobranchia</taxon>
        <taxon>Heteroconchia</taxon>
        <taxon>Euheterodonta</taxon>
        <taxon>Imparidentia</taxon>
        <taxon>Neoheterodontei</taxon>
        <taxon>Myida</taxon>
        <taxon>Dreissenoidea</taxon>
        <taxon>Dreissenidae</taxon>
        <taxon>Dreissena</taxon>
    </lineage>
</organism>
<reference evidence="1" key="2">
    <citation type="submission" date="2020-11" db="EMBL/GenBank/DDBJ databases">
        <authorList>
            <person name="McCartney M.A."/>
            <person name="Auch B."/>
            <person name="Kono T."/>
            <person name="Mallez S."/>
            <person name="Becker A."/>
            <person name="Gohl D.M."/>
            <person name="Silverstein K.A.T."/>
            <person name="Koren S."/>
            <person name="Bechman K.B."/>
            <person name="Herman A."/>
            <person name="Abrahante J.E."/>
            <person name="Garbe J."/>
        </authorList>
    </citation>
    <scope>NUCLEOTIDE SEQUENCE</scope>
    <source>
        <strain evidence="1">Duluth1</strain>
        <tissue evidence="1">Whole animal</tissue>
    </source>
</reference>